<proteinExistence type="predicted"/>
<dbReference type="Proteomes" id="UP001642483">
    <property type="component" value="Unassembled WGS sequence"/>
</dbReference>
<evidence type="ECO:0000313" key="3">
    <source>
        <dbReference type="EMBL" id="CAK8695662.1"/>
    </source>
</evidence>
<organism evidence="3 4">
    <name type="scientific">Clavelina lepadiformis</name>
    <name type="common">Light-bulb sea squirt</name>
    <name type="synonym">Ascidia lepadiformis</name>
    <dbReference type="NCBI Taxonomy" id="159417"/>
    <lineage>
        <taxon>Eukaryota</taxon>
        <taxon>Metazoa</taxon>
        <taxon>Chordata</taxon>
        <taxon>Tunicata</taxon>
        <taxon>Ascidiacea</taxon>
        <taxon>Aplousobranchia</taxon>
        <taxon>Clavelinidae</taxon>
        <taxon>Clavelina</taxon>
    </lineage>
</organism>
<gene>
    <name evidence="3" type="ORF">CVLEPA_LOCUS28906</name>
</gene>
<protein>
    <recommendedName>
        <fullName evidence="2">DSBA-like thioredoxin domain-containing protein</fullName>
    </recommendedName>
</protein>
<dbReference type="PANTHER" id="PTHR13887">
    <property type="entry name" value="GLUTATHIONE S-TRANSFERASE KAPPA"/>
    <property type="match status" value="1"/>
</dbReference>
<accession>A0ABP0GV92</accession>
<feature type="region of interest" description="Disordered" evidence="1">
    <location>
        <begin position="21"/>
        <end position="40"/>
    </location>
</feature>
<name>A0ABP0GV92_CLALP</name>
<dbReference type="EMBL" id="CAWYQH010000152">
    <property type="protein sequence ID" value="CAK8695662.1"/>
    <property type="molecule type" value="Genomic_DNA"/>
</dbReference>
<dbReference type="InterPro" id="IPR001853">
    <property type="entry name" value="DSBA-like_thioredoxin_dom"/>
</dbReference>
<evidence type="ECO:0000313" key="4">
    <source>
        <dbReference type="Proteomes" id="UP001642483"/>
    </source>
</evidence>
<evidence type="ECO:0000259" key="2">
    <source>
        <dbReference type="Pfam" id="PF01323"/>
    </source>
</evidence>
<evidence type="ECO:0000256" key="1">
    <source>
        <dbReference type="SAM" id="MobiDB-lite"/>
    </source>
</evidence>
<dbReference type="SUPFAM" id="SSF52833">
    <property type="entry name" value="Thioredoxin-like"/>
    <property type="match status" value="1"/>
</dbReference>
<dbReference type="Gene3D" id="3.40.30.10">
    <property type="entry name" value="Glutaredoxin"/>
    <property type="match status" value="1"/>
</dbReference>
<sequence>MESYKDKYTFKVTWEPFLLRPNMPPEGAPKGDNYGPNSPSAQRLINVGRSVGVEFAYKAKRFPNTIIGHCALEYALLQDPTGHKQNLLQEGLFKSYFTDGEYPDAEVVSTLASTVGLNKDDVKAYVQDESNQSQVREKAGQWSLQGVSGVPFFIVNDQKTFSGAQDPRNFLHIFDKVHEKFPLSTKA</sequence>
<comment type="caution">
    <text evidence="3">The sequence shown here is derived from an EMBL/GenBank/DDBJ whole genome shotgun (WGS) entry which is preliminary data.</text>
</comment>
<reference evidence="3 4" key="1">
    <citation type="submission" date="2024-02" db="EMBL/GenBank/DDBJ databases">
        <authorList>
            <person name="Daric V."/>
            <person name="Darras S."/>
        </authorList>
    </citation>
    <scope>NUCLEOTIDE SEQUENCE [LARGE SCALE GENOMIC DNA]</scope>
</reference>
<keyword evidence="4" id="KW-1185">Reference proteome</keyword>
<feature type="domain" description="DSBA-like thioredoxin" evidence="2">
    <location>
        <begin position="3"/>
        <end position="172"/>
    </location>
</feature>
<dbReference type="InterPro" id="IPR036249">
    <property type="entry name" value="Thioredoxin-like_sf"/>
</dbReference>
<dbReference type="PANTHER" id="PTHR13887:SF41">
    <property type="entry name" value="THIOREDOXIN SUPERFAMILY PROTEIN"/>
    <property type="match status" value="1"/>
</dbReference>
<dbReference type="Pfam" id="PF01323">
    <property type="entry name" value="DSBA"/>
    <property type="match status" value="1"/>
</dbReference>